<evidence type="ECO:0000256" key="1">
    <source>
        <dbReference type="SAM" id="MobiDB-lite"/>
    </source>
</evidence>
<feature type="region of interest" description="Disordered" evidence="1">
    <location>
        <begin position="50"/>
        <end position="94"/>
    </location>
</feature>
<reference evidence="2 3" key="1">
    <citation type="submission" date="2023-05" db="EMBL/GenBank/DDBJ databases">
        <title>B98-5 Cell Line De Novo Hybrid Assembly: An Optical Mapping Approach.</title>
        <authorList>
            <person name="Kananen K."/>
            <person name="Auerbach J.A."/>
            <person name="Kautto E."/>
            <person name="Blachly J.S."/>
        </authorList>
    </citation>
    <scope>NUCLEOTIDE SEQUENCE [LARGE SCALE GENOMIC DNA]</scope>
    <source>
        <strain evidence="2">B95-8</strain>
        <tissue evidence="2">Cell line</tissue>
    </source>
</reference>
<keyword evidence="3" id="KW-1185">Reference proteome</keyword>
<protein>
    <submittedName>
        <fullName evidence="2">Uncharacterized protein</fullName>
    </submittedName>
</protein>
<gene>
    <name evidence="2" type="ORF">P7K49_028204</name>
</gene>
<name>A0ABQ9UBN2_SAGOE</name>
<organism evidence="2 3">
    <name type="scientific">Saguinus oedipus</name>
    <name type="common">Cotton-top tamarin</name>
    <name type="synonym">Oedipomidas oedipus</name>
    <dbReference type="NCBI Taxonomy" id="9490"/>
    <lineage>
        <taxon>Eukaryota</taxon>
        <taxon>Metazoa</taxon>
        <taxon>Chordata</taxon>
        <taxon>Craniata</taxon>
        <taxon>Vertebrata</taxon>
        <taxon>Euteleostomi</taxon>
        <taxon>Mammalia</taxon>
        <taxon>Eutheria</taxon>
        <taxon>Euarchontoglires</taxon>
        <taxon>Primates</taxon>
        <taxon>Haplorrhini</taxon>
        <taxon>Platyrrhini</taxon>
        <taxon>Cebidae</taxon>
        <taxon>Callitrichinae</taxon>
        <taxon>Saguinus</taxon>
    </lineage>
</organism>
<evidence type="ECO:0000313" key="2">
    <source>
        <dbReference type="EMBL" id="KAK2094466.1"/>
    </source>
</evidence>
<accession>A0ABQ9UBN2</accession>
<dbReference type="Proteomes" id="UP001266305">
    <property type="component" value="Unassembled WGS sequence"/>
</dbReference>
<evidence type="ECO:0000313" key="3">
    <source>
        <dbReference type="Proteomes" id="UP001266305"/>
    </source>
</evidence>
<comment type="caution">
    <text evidence="2">The sequence shown here is derived from an EMBL/GenBank/DDBJ whole genome shotgun (WGS) entry which is preliminary data.</text>
</comment>
<sequence>MYIRIHLAPNETASKKWLGFSNLCSSSLWFAQAQGWILPAWAQEDENIVEEARPPDKSVTMRPRGKERSTSGETGMAEEDEGSEGAGKERRLQLRMEPETVVDFRVRKICCLDEELNRAKTIVAPTPGFTHKTTWGRSAVTE</sequence>
<dbReference type="EMBL" id="JASSZA010000014">
    <property type="protein sequence ID" value="KAK2094466.1"/>
    <property type="molecule type" value="Genomic_DNA"/>
</dbReference>
<proteinExistence type="predicted"/>